<gene>
    <name evidence="1" type="ORF">ACFY1D_37185</name>
</gene>
<sequence length="279" mass="30399">MTTPVRRGRTLRSRLLAYITSGVNRLQAAWRILTGAQTTLLGALASSSPGRRSGAGGRLRAAVAAFNAALAAFNRAAMAFAESWAATDLPVIYREGAWTMLDNADRPNTLFGWTTRHQAAVTSLSAQYFADITSRIQEALRRARAFLRAAQTAATTPAAELDVQALRRDHPLDTVVYANNSRHPADAWARAAITWQAVTTANTAAARTALDELQVSYVEVRDGADCGWLEHKDPDRANRTLRTVQDALAHPTAHAHCQREFLPRLDLRGRTNIFSGAAL</sequence>
<protein>
    <submittedName>
        <fullName evidence="1">Uncharacterized protein</fullName>
    </submittedName>
</protein>
<accession>A0ABW6UW77</accession>
<dbReference type="EMBL" id="JBIAWJ010000031">
    <property type="protein sequence ID" value="MFF4527008.1"/>
    <property type="molecule type" value="Genomic_DNA"/>
</dbReference>
<dbReference type="RefSeq" id="WP_387892497.1">
    <property type="nucleotide sequence ID" value="NZ_JBIAWJ010000031.1"/>
</dbReference>
<reference evidence="1 2" key="1">
    <citation type="submission" date="2024-10" db="EMBL/GenBank/DDBJ databases">
        <title>The Natural Products Discovery Center: Release of the First 8490 Sequenced Strains for Exploring Actinobacteria Biosynthetic Diversity.</title>
        <authorList>
            <person name="Kalkreuter E."/>
            <person name="Kautsar S.A."/>
            <person name="Yang D."/>
            <person name="Bader C.D."/>
            <person name="Teijaro C.N."/>
            <person name="Fluegel L."/>
            <person name="Davis C.M."/>
            <person name="Simpson J.R."/>
            <person name="Lauterbach L."/>
            <person name="Steele A.D."/>
            <person name="Gui C."/>
            <person name="Meng S."/>
            <person name="Li G."/>
            <person name="Viehrig K."/>
            <person name="Ye F."/>
            <person name="Su P."/>
            <person name="Kiefer A.F."/>
            <person name="Nichols A."/>
            <person name="Cepeda A.J."/>
            <person name="Yan W."/>
            <person name="Fan B."/>
            <person name="Jiang Y."/>
            <person name="Adhikari A."/>
            <person name="Zheng C.-J."/>
            <person name="Schuster L."/>
            <person name="Cowan T.M."/>
            <person name="Smanski M.J."/>
            <person name="Chevrette M.G."/>
            <person name="De Carvalho L.P.S."/>
            <person name="Shen B."/>
        </authorList>
    </citation>
    <scope>NUCLEOTIDE SEQUENCE [LARGE SCALE GENOMIC DNA]</scope>
    <source>
        <strain evidence="1 2">NPDC001390</strain>
    </source>
</reference>
<dbReference type="Proteomes" id="UP001602058">
    <property type="component" value="Unassembled WGS sequence"/>
</dbReference>
<organism evidence="1 2">
    <name type="scientific">Streptomyces bluensis</name>
    <dbReference type="NCBI Taxonomy" id="33897"/>
    <lineage>
        <taxon>Bacteria</taxon>
        <taxon>Bacillati</taxon>
        <taxon>Actinomycetota</taxon>
        <taxon>Actinomycetes</taxon>
        <taxon>Kitasatosporales</taxon>
        <taxon>Streptomycetaceae</taxon>
        <taxon>Streptomyces</taxon>
    </lineage>
</organism>
<comment type="caution">
    <text evidence="1">The sequence shown here is derived from an EMBL/GenBank/DDBJ whole genome shotgun (WGS) entry which is preliminary data.</text>
</comment>
<name>A0ABW6UW77_9ACTN</name>
<evidence type="ECO:0000313" key="1">
    <source>
        <dbReference type="EMBL" id="MFF4527008.1"/>
    </source>
</evidence>
<evidence type="ECO:0000313" key="2">
    <source>
        <dbReference type="Proteomes" id="UP001602058"/>
    </source>
</evidence>
<keyword evidence="2" id="KW-1185">Reference proteome</keyword>
<proteinExistence type="predicted"/>